<keyword evidence="5 6" id="KW-0472">Membrane</keyword>
<keyword evidence="4 6" id="KW-1133">Transmembrane helix</keyword>
<feature type="transmembrane region" description="Helical" evidence="6">
    <location>
        <begin position="304"/>
        <end position="332"/>
    </location>
</feature>
<evidence type="ECO:0000256" key="3">
    <source>
        <dbReference type="ARBA" id="ARBA00022692"/>
    </source>
</evidence>
<accession>A0A554SDL7</accession>
<dbReference type="EMBL" id="VLNT01000004">
    <property type="protein sequence ID" value="TSD64439.1"/>
    <property type="molecule type" value="Genomic_DNA"/>
</dbReference>
<dbReference type="GO" id="GO:0005886">
    <property type="term" value="C:plasma membrane"/>
    <property type="evidence" value="ECO:0007669"/>
    <property type="project" value="UniProtKB-SubCell"/>
</dbReference>
<feature type="transmembrane region" description="Helical" evidence="6">
    <location>
        <begin position="183"/>
        <end position="206"/>
    </location>
</feature>
<evidence type="ECO:0000256" key="6">
    <source>
        <dbReference type="SAM" id="Phobius"/>
    </source>
</evidence>
<dbReference type="InterPro" id="IPR017039">
    <property type="entry name" value="Virul_fac_BrkB"/>
</dbReference>
<feature type="transmembrane region" description="Helical" evidence="6">
    <location>
        <begin position="74"/>
        <end position="96"/>
    </location>
</feature>
<dbReference type="RefSeq" id="WP_143912879.1">
    <property type="nucleotide sequence ID" value="NZ_VLNT01000004.1"/>
</dbReference>
<organism evidence="7 8">
    <name type="scientific">Aeromicrobium piscarium</name>
    <dbReference type="NCBI Taxonomy" id="2590901"/>
    <lineage>
        <taxon>Bacteria</taxon>
        <taxon>Bacillati</taxon>
        <taxon>Actinomycetota</taxon>
        <taxon>Actinomycetes</taxon>
        <taxon>Propionibacteriales</taxon>
        <taxon>Nocardioidaceae</taxon>
        <taxon>Aeromicrobium</taxon>
    </lineage>
</organism>
<dbReference type="AlphaFoldDB" id="A0A554SDL7"/>
<evidence type="ECO:0000256" key="4">
    <source>
        <dbReference type="ARBA" id="ARBA00022989"/>
    </source>
</evidence>
<proteinExistence type="predicted"/>
<evidence type="ECO:0000256" key="1">
    <source>
        <dbReference type="ARBA" id="ARBA00004651"/>
    </source>
</evidence>
<dbReference type="OrthoDB" id="3812359at2"/>
<keyword evidence="8" id="KW-1185">Reference proteome</keyword>
<dbReference type="Proteomes" id="UP000316988">
    <property type="component" value="Unassembled WGS sequence"/>
</dbReference>
<keyword evidence="2" id="KW-1003">Cell membrane</keyword>
<gene>
    <name evidence="7" type="ORF">FNM00_07870</name>
</gene>
<dbReference type="PIRSF" id="PIRSF035875">
    <property type="entry name" value="RNase_BN"/>
    <property type="match status" value="1"/>
</dbReference>
<evidence type="ECO:0000313" key="7">
    <source>
        <dbReference type="EMBL" id="TSD64439.1"/>
    </source>
</evidence>
<keyword evidence="3 6" id="KW-0812">Transmembrane</keyword>
<reference evidence="7 8" key="1">
    <citation type="submission" date="2019-07" db="EMBL/GenBank/DDBJ databases">
        <authorList>
            <person name="Zhao L.H."/>
        </authorList>
    </citation>
    <scope>NUCLEOTIDE SEQUENCE [LARGE SCALE GENOMIC DNA]</scope>
    <source>
        <strain evidence="7 8">Co35</strain>
    </source>
</reference>
<evidence type="ECO:0000256" key="5">
    <source>
        <dbReference type="ARBA" id="ARBA00023136"/>
    </source>
</evidence>
<feature type="transmembrane region" description="Helical" evidence="6">
    <location>
        <begin position="264"/>
        <end position="284"/>
    </location>
</feature>
<dbReference type="PANTHER" id="PTHR30213:SF0">
    <property type="entry name" value="UPF0761 MEMBRANE PROTEIN YIHY"/>
    <property type="match status" value="1"/>
</dbReference>
<comment type="caution">
    <text evidence="7">The sequence shown here is derived from an EMBL/GenBank/DDBJ whole genome shotgun (WGS) entry which is preliminary data.</text>
</comment>
<feature type="transmembrane region" description="Helical" evidence="6">
    <location>
        <begin position="233"/>
        <end position="252"/>
    </location>
</feature>
<name>A0A554SDL7_9ACTN</name>
<dbReference type="PANTHER" id="PTHR30213">
    <property type="entry name" value="INNER MEMBRANE PROTEIN YHJD"/>
    <property type="match status" value="1"/>
</dbReference>
<protein>
    <submittedName>
        <fullName evidence="7">YihY/virulence factor BrkB family protein</fullName>
    </submittedName>
</protein>
<evidence type="ECO:0000256" key="2">
    <source>
        <dbReference type="ARBA" id="ARBA00022475"/>
    </source>
</evidence>
<sequence length="357" mass="38273">MIVAWLAVALVAGGIVAAVLRWRQTADSPALATRVEGLTRRHPISLWGVNLPYLAVRTVRRCGDVRVTGLAAEMTYYVLISLLPLASALGAALGFVERMVGRAEADRLEEAIVETVGGVFDEDVATDVVIPIVEGTLRQERAGLAIGSIVIAVWLASRMFRAAIRALDDAYQVRERRTFLQQVLLGVGLSFAAIVTVLVLVSLIVIGPLFGSGREVAEAAEIGALFDDTWNVLRWPVAAVVCIAFLVALYRFGPNTTTTWRQCWPGAVFGTLGLIVAAWGFQVYLRVAGPRTPQFDDSTVAVDIATQVLGSVLAGVLWVWLSSIVVLAGGVLNAEITRIRERSNTPDDGESPVRGGA</sequence>
<dbReference type="Pfam" id="PF03631">
    <property type="entry name" value="Virul_fac_BrkB"/>
    <property type="match status" value="1"/>
</dbReference>
<evidence type="ECO:0000313" key="8">
    <source>
        <dbReference type="Proteomes" id="UP000316988"/>
    </source>
</evidence>
<comment type="subcellular location">
    <subcellularLocation>
        <location evidence="1">Cell membrane</location>
        <topology evidence="1">Multi-pass membrane protein</topology>
    </subcellularLocation>
</comment>